<proteinExistence type="predicted"/>
<accession>A0ABU0JIV7</accession>
<dbReference type="RefSeq" id="WP_307280820.1">
    <property type="nucleotide sequence ID" value="NZ_JAUSVX010000014.1"/>
</dbReference>
<evidence type="ECO:0000313" key="1">
    <source>
        <dbReference type="EMBL" id="MDQ0473072.1"/>
    </source>
</evidence>
<name>A0ABU0JIV7_9HYPH</name>
<comment type="caution">
    <text evidence="1">The sequence shown here is derived from an EMBL/GenBank/DDBJ whole genome shotgun (WGS) entry which is preliminary data.</text>
</comment>
<evidence type="ECO:0008006" key="3">
    <source>
        <dbReference type="Google" id="ProtNLM"/>
    </source>
</evidence>
<keyword evidence="2" id="KW-1185">Reference proteome</keyword>
<gene>
    <name evidence="1" type="ORF">QO011_006105</name>
</gene>
<dbReference type="Proteomes" id="UP001242480">
    <property type="component" value="Unassembled WGS sequence"/>
</dbReference>
<reference evidence="1 2" key="1">
    <citation type="submission" date="2023-07" db="EMBL/GenBank/DDBJ databases">
        <title>Genomic Encyclopedia of Type Strains, Phase IV (KMG-IV): sequencing the most valuable type-strain genomes for metagenomic binning, comparative biology and taxonomic classification.</title>
        <authorList>
            <person name="Goeker M."/>
        </authorList>
    </citation>
    <scope>NUCLEOTIDE SEQUENCE [LARGE SCALE GENOMIC DNA]</scope>
    <source>
        <strain evidence="1 2">DSM 19619</strain>
    </source>
</reference>
<dbReference type="EMBL" id="JAUSVX010000014">
    <property type="protein sequence ID" value="MDQ0473072.1"/>
    <property type="molecule type" value="Genomic_DNA"/>
</dbReference>
<sequence length="160" mass="17256">MTEREPLALSARSIAGRADAERLCAEIGGILDRLAPIVAEETRLVRAAQLRAATDLHDSKAELSRQYALALETLRSHAAIVGRYAPVLVEQLRRRHEAFRSELQVNMAVLATARSVSETLVRGVAEEVATRNSARTYGAAGAISATTRNAARPIAVSRSL</sequence>
<organism evidence="1 2">
    <name type="scientific">Labrys wisconsinensis</name>
    <dbReference type="NCBI Taxonomy" id="425677"/>
    <lineage>
        <taxon>Bacteria</taxon>
        <taxon>Pseudomonadati</taxon>
        <taxon>Pseudomonadota</taxon>
        <taxon>Alphaproteobacteria</taxon>
        <taxon>Hyphomicrobiales</taxon>
        <taxon>Xanthobacteraceae</taxon>
        <taxon>Labrys</taxon>
    </lineage>
</organism>
<evidence type="ECO:0000313" key="2">
    <source>
        <dbReference type="Proteomes" id="UP001242480"/>
    </source>
</evidence>
<protein>
    <recommendedName>
        <fullName evidence="3">Flagellar protein FlgN</fullName>
    </recommendedName>
</protein>